<proteinExistence type="predicted"/>
<dbReference type="Gene3D" id="2.30.30.760">
    <property type="match status" value="1"/>
</dbReference>
<organism evidence="2 3">
    <name type="scientific">Erythrobacter neustonensis</name>
    <dbReference type="NCBI Taxonomy" id="1112"/>
    <lineage>
        <taxon>Bacteria</taxon>
        <taxon>Pseudomonadati</taxon>
        <taxon>Pseudomonadota</taxon>
        <taxon>Alphaproteobacteria</taxon>
        <taxon>Sphingomonadales</taxon>
        <taxon>Erythrobacteraceae</taxon>
        <taxon>Erythrobacter/Porphyrobacter group</taxon>
        <taxon>Erythrobacter</taxon>
    </lineage>
</organism>
<evidence type="ECO:0000313" key="2">
    <source>
        <dbReference type="EMBL" id="ANK14136.1"/>
    </source>
</evidence>
<dbReference type="EMBL" id="CP016033">
    <property type="protein sequence ID" value="ANK14136.1"/>
    <property type="molecule type" value="Genomic_DNA"/>
</dbReference>
<dbReference type="KEGG" id="pns:A9D12_05960"/>
<feature type="domain" description="Flagella basal body P-ring formation protein FlgA SAF" evidence="1">
    <location>
        <begin position="97"/>
        <end position="157"/>
    </location>
</feature>
<dbReference type="InterPro" id="IPR039246">
    <property type="entry name" value="Flagellar_FlgA"/>
</dbReference>
<name>A0A192D7Y6_9SPHN</name>
<protein>
    <recommendedName>
        <fullName evidence="1">Flagella basal body P-ring formation protein FlgA SAF domain-containing protein</fullName>
    </recommendedName>
</protein>
<evidence type="ECO:0000259" key="1">
    <source>
        <dbReference type="Pfam" id="PF13144"/>
    </source>
</evidence>
<dbReference type="Proteomes" id="UP000078263">
    <property type="component" value="Chromosome"/>
</dbReference>
<sequence>MPLCDPPAAAQTRALTSPAAIDAAVAEFTKAPIGAPGGARMAADPRLALAACDGPLAVRWHTPAHSAVQVECPGPTSWRIFIATLPQPGVSTAGAAAAPSAVKRGDAVTLVVRGRGFSVQKPGEAMEAGRVGDWIHVRTSAKSEGLRARIERPGMVVIPAG</sequence>
<reference evidence="2 3" key="1">
    <citation type="submission" date="2016-05" db="EMBL/GenBank/DDBJ databases">
        <title>Compelete Genome Sequence of Bacteriochlorophyll-Synthesizing Bacterium Porphyrobacter neustonensis DSM 9434.</title>
        <authorList>
            <person name="Shi X.-L."/>
            <person name="Wu Y.-H."/>
            <person name="Cheng H."/>
            <person name="Xu L."/>
            <person name="Zhang X.-Q."/>
            <person name="Wang C.-S."/>
            <person name="Xu X.-W."/>
        </authorList>
    </citation>
    <scope>NUCLEOTIDE SEQUENCE [LARGE SCALE GENOMIC DNA]</scope>
    <source>
        <strain evidence="2 3">DSM 9434</strain>
    </source>
</reference>
<dbReference type="PANTHER" id="PTHR36307:SF1">
    <property type="entry name" value="FLAGELLA BASAL BODY P-RING FORMATION PROTEIN FLGA"/>
    <property type="match status" value="1"/>
</dbReference>
<keyword evidence="3" id="KW-1185">Reference proteome</keyword>
<gene>
    <name evidence="2" type="ORF">A9D12_05960</name>
</gene>
<dbReference type="PANTHER" id="PTHR36307">
    <property type="entry name" value="FLAGELLA BASAL BODY P-RING FORMATION PROTEIN FLGA"/>
    <property type="match status" value="1"/>
</dbReference>
<dbReference type="Pfam" id="PF13144">
    <property type="entry name" value="ChapFlgA"/>
    <property type="match status" value="1"/>
</dbReference>
<evidence type="ECO:0000313" key="3">
    <source>
        <dbReference type="Proteomes" id="UP000078263"/>
    </source>
</evidence>
<accession>A0A192D7Y6</accession>
<dbReference type="InterPro" id="IPR017585">
    <property type="entry name" value="SAF_FlgA"/>
</dbReference>
<dbReference type="STRING" id="1112.A9D12_05960"/>
<dbReference type="GO" id="GO:0044780">
    <property type="term" value="P:bacterial-type flagellum assembly"/>
    <property type="evidence" value="ECO:0007669"/>
    <property type="project" value="InterPro"/>
</dbReference>
<dbReference type="AlphaFoldDB" id="A0A192D7Y6"/>